<organism evidence="1">
    <name type="scientific">Manihot esculenta</name>
    <name type="common">Cassava</name>
    <name type="synonym">Jatropha manihot</name>
    <dbReference type="NCBI Taxonomy" id="3983"/>
    <lineage>
        <taxon>Eukaryota</taxon>
        <taxon>Viridiplantae</taxon>
        <taxon>Streptophyta</taxon>
        <taxon>Embryophyta</taxon>
        <taxon>Tracheophyta</taxon>
        <taxon>Spermatophyta</taxon>
        <taxon>Magnoliopsida</taxon>
        <taxon>eudicotyledons</taxon>
        <taxon>Gunneridae</taxon>
        <taxon>Pentapetalae</taxon>
        <taxon>rosids</taxon>
        <taxon>fabids</taxon>
        <taxon>Malpighiales</taxon>
        <taxon>Euphorbiaceae</taxon>
        <taxon>Crotonoideae</taxon>
        <taxon>Manihoteae</taxon>
        <taxon>Manihot</taxon>
    </lineage>
</organism>
<sequence>MGRNNFERPLSRRMMLFCFFICIAERFSSVHSAN</sequence>
<accession>A0A2C9WJ56</accession>
<name>A0A2C9WJ56_MANES</name>
<dbReference type="EMBL" id="CM004387">
    <property type="protein sequence ID" value="OAY59972.1"/>
    <property type="molecule type" value="Genomic_DNA"/>
</dbReference>
<proteinExistence type="predicted"/>
<reference evidence="1" key="1">
    <citation type="submission" date="2016-02" db="EMBL/GenBank/DDBJ databases">
        <title>WGS assembly of Manihot esculenta.</title>
        <authorList>
            <person name="Bredeson J.V."/>
            <person name="Prochnik S.E."/>
            <person name="Lyons J.B."/>
            <person name="Schmutz J."/>
            <person name="Grimwood J."/>
            <person name="Vrebalov J."/>
            <person name="Bart R.S."/>
            <person name="Amuge T."/>
            <person name="Ferguson M.E."/>
            <person name="Green R."/>
            <person name="Putnam N."/>
            <person name="Stites J."/>
            <person name="Rounsley S."/>
            <person name="Rokhsar D.S."/>
        </authorList>
    </citation>
    <scope>NUCLEOTIDE SEQUENCE [LARGE SCALE GENOMIC DNA]</scope>
    <source>
        <tissue evidence="1">Leaf</tissue>
    </source>
</reference>
<protein>
    <submittedName>
        <fullName evidence="1">Uncharacterized protein</fullName>
    </submittedName>
</protein>
<evidence type="ECO:0000313" key="1">
    <source>
        <dbReference type="EMBL" id="OAY59972.1"/>
    </source>
</evidence>
<dbReference type="AlphaFoldDB" id="A0A2C9WJ56"/>
<gene>
    <name evidence="1" type="ORF">MANES_01G075800</name>
</gene>